<feature type="domain" description="Gfo/Idh/MocA-like oxidoreductase N-terminal" evidence="1">
    <location>
        <begin position="1"/>
        <end position="45"/>
    </location>
</feature>
<sequence>VAVVGVGKMGQNHVRCLSSMKGVDLVAVVDADPTLRQSVAESSGSRAV</sequence>
<proteinExistence type="predicted"/>
<evidence type="ECO:0000259" key="1">
    <source>
        <dbReference type="Pfam" id="PF01408"/>
    </source>
</evidence>
<gene>
    <name evidence="2" type="ORF">METZ01_LOCUS450569</name>
</gene>
<dbReference type="InterPro" id="IPR000683">
    <property type="entry name" value="Gfo/Idh/MocA-like_OxRdtase_N"/>
</dbReference>
<reference evidence="2" key="1">
    <citation type="submission" date="2018-05" db="EMBL/GenBank/DDBJ databases">
        <authorList>
            <person name="Lanie J.A."/>
            <person name="Ng W.-L."/>
            <person name="Kazmierczak K.M."/>
            <person name="Andrzejewski T.M."/>
            <person name="Davidsen T.M."/>
            <person name="Wayne K.J."/>
            <person name="Tettelin H."/>
            <person name="Glass J.I."/>
            <person name="Rusch D."/>
            <person name="Podicherti R."/>
            <person name="Tsui H.-C.T."/>
            <person name="Winkler M.E."/>
        </authorList>
    </citation>
    <scope>NUCLEOTIDE SEQUENCE</scope>
</reference>
<accession>A0A382ZRM1</accession>
<dbReference type="Gene3D" id="3.40.50.720">
    <property type="entry name" value="NAD(P)-binding Rossmann-like Domain"/>
    <property type="match status" value="1"/>
</dbReference>
<dbReference type="Pfam" id="PF01408">
    <property type="entry name" value="GFO_IDH_MocA"/>
    <property type="match status" value="1"/>
</dbReference>
<dbReference type="InterPro" id="IPR036291">
    <property type="entry name" value="NAD(P)-bd_dom_sf"/>
</dbReference>
<organism evidence="2">
    <name type="scientific">marine metagenome</name>
    <dbReference type="NCBI Taxonomy" id="408172"/>
    <lineage>
        <taxon>unclassified sequences</taxon>
        <taxon>metagenomes</taxon>
        <taxon>ecological metagenomes</taxon>
    </lineage>
</organism>
<dbReference type="GO" id="GO:0000166">
    <property type="term" value="F:nucleotide binding"/>
    <property type="evidence" value="ECO:0007669"/>
    <property type="project" value="InterPro"/>
</dbReference>
<dbReference type="EMBL" id="UINC01185820">
    <property type="protein sequence ID" value="SVD97715.1"/>
    <property type="molecule type" value="Genomic_DNA"/>
</dbReference>
<feature type="non-terminal residue" evidence="2">
    <location>
        <position position="48"/>
    </location>
</feature>
<protein>
    <recommendedName>
        <fullName evidence="1">Gfo/Idh/MocA-like oxidoreductase N-terminal domain-containing protein</fullName>
    </recommendedName>
</protein>
<dbReference type="SUPFAM" id="SSF51735">
    <property type="entry name" value="NAD(P)-binding Rossmann-fold domains"/>
    <property type="match status" value="1"/>
</dbReference>
<name>A0A382ZRM1_9ZZZZ</name>
<dbReference type="AlphaFoldDB" id="A0A382ZRM1"/>
<evidence type="ECO:0000313" key="2">
    <source>
        <dbReference type="EMBL" id="SVD97715.1"/>
    </source>
</evidence>
<feature type="non-terminal residue" evidence="2">
    <location>
        <position position="1"/>
    </location>
</feature>